<feature type="transmembrane region" description="Helical" evidence="8">
    <location>
        <begin position="237"/>
        <end position="257"/>
    </location>
</feature>
<evidence type="ECO:0000256" key="5">
    <source>
        <dbReference type="ARBA" id="ARBA00022989"/>
    </source>
</evidence>
<reference evidence="10" key="1">
    <citation type="journal article" date="2020" name="Stud. Mycol.">
        <title>101 Dothideomycetes genomes: a test case for predicting lifestyles and emergence of pathogens.</title>
        <authorList>
            <person name="Haridas S."/>
            <person name="Albert R."/>
            <person name="Binder M."/>
            <person name="Bloem J."/>
            <person name="Labutti K."/>
            <person name="Salamov A."/>
            <person name="Andreopoulos B."/>
            <person name="Baker S."/>
            <person name="Barry K."/>
            <person name="Bills G."/>
            <person name="Bluhm B."/>
            <person name="Cannon C."/>
            <person name="Castanera R."/>
            <person name="Culley D."/>
            <person name="Daum C."/>
            <person name="Ezra D."/>
            <person name="Gonzalez J."/>
            <person name="Henrissat B."/>
            <person name="Kuo A."/>
            <person name="Liang C."/>
            <person name="Lipzen A."/>
            <person name="Lutzoni F."/>
            <person name="Magnuson J."/>
            <person name="Mondo S."/>
            <person name="Nolan M."/>
            <person name="Ohm R."/>
            <person name="Pangilinan J."/>
            <person name="Park H.-J."/>
            <person name="Ramirez L."/>
            <person name="Alfaro M."/>
            <person name="Sun H."/>
            <person name="Tritt A."/>
            <person name="Yoshinaga Y."/>
            <person name="Zwiers L.-H."/>
            <person name="Turgeon B."/>
            <person name="Goodwin S."/>
            <person name="Spatafora J."/>
            <person name="Crous P."/>
            <person name="Grigoriev I."/>
        </authorList>
    </citation>
    <scope>NUCLEOTIDE SEQUENCE</scope>
    <source>
        <strain evidence="10">CBS 122368</strain>
    </source>
</reference>
<feature type="transmembrane region" description="Helical" evidence="8">
    <location>
        <begin position="325"/>
        <end position="346"/>
    </location>
</feature>
<evidence type="ECO:0000256" key="4">
    <source>
        <dbReference type="ARBA" id="ARBA00022692"/>
    </source>
</evidence>
<evidence type="ECO:0000256" key="8">
    <source>
        <dbReference type="SAM" id="Phobius"/>
    </source>
</evidence>
<feature type="transmembrane region" description="Helical" evidence="8">
    <location>
        <begin position="300"/>
        <end position="319"/>
    </location>
</feature>
<dbReference type="CDD" id="cd17352">
    <property type="entry name" value="MFS_MCT_SLC16"/>
    <property type="match status" value="1"/>
</dbReference>
<dbReference type="Pfam" id="PF07690">
    <property type="entry name" value="MFS_1"/>
    <property type="match status" value="1"/>
</dbReference>
<feature type="transmembrane region" description="Helical" evidence="8">
    <location>
        <begin position="103"/>
        <end position="121"/>
    </location>
</feature>
<feature type="domain" description="Major facilitator superfamily (MFS) profile" evidence="9">
    <location>
        <begin position="33"/>
        <end position="416"/>
    </location>
</feature>
<dbReference type="InterPro" id="IPR036259">
    <property type="entry name" value="MFS_trans_sf"/>
</dbReference>
<feature type="transmembrane region" description="Helical" evidence="8">
    <location>
        <begin position="163"/>
        <end position="185"/>
    </location>
</feature>
<evidence type="ECO:0000259" key="9">
    <source>
        <dbReference type="PROSITE" id="PS50850"/>
    </source>
</evidence>
<feature type="transmembrane region" description="Helical" evidence="8">
    <location>
        <begin position="34"/>
        <end position="61"/>
    </location>
</feature>
<dbReference type="EMBL" id="ML987190">
    <property type="protein sequence ID" value="KAF2254710.1"/>
    <property type="molecule type" value="Genomic_DNA"/>
</dbReference>
<dbReference type="AlphaFoldDB" id="A0A6A6IYL4"/>
<gene>
    <name evidence="10" type="ORF">BU26DRAFT_416202</name>
</gene>
<keyword evidence="3" id="KW-0813">Transport</keyword>
<dbReference type="Gene3D" id="1.20.1250.20">
    <property type="entry name" value="MFS general substrate transporter like domains"/>
    <property type="match status" value="1"/>
</dbReference>
<dbReference type="Proteomes" id="UP000800094">
    <property type="component" value="Unassembled WGS sequence"/>
</dbReference>
<feature type="transmembrane region" description="Helical" evidence="8">
    <location>
        <begin position="127"/>
        <end position="151"/>
    </location>
</feature>
<keyword evidence="11" id="KW-1185">Reference proteome</keyword>
<evidence type="ECO:0000256" key="7">
    <source>
        <dbReference type="SAM" id="MobiDB-lite"/>
    </source>
</evidence>
<dbReference type="InterPro" id="IPR020846">
    <property type="entry name" value="MFS_dom"/>
</dbReference>
<dbReference type="PANTHER" id="PTHR11360:SF224">
    <property type="entry name" value="MAJOR FACILITATOR SUPERFAMILY (MFS) PROFILE DOMAIN-CONTAINING PROTEIN-RELATED"/>
    <property type="match status" value="1"/>
</dbReference>
<comment type="similarity">
    <text evidence="2">Belongs to the major facilitator superfamily. Monocarboxylate porter (TC 2.A.1.13) family.</text>
</comment>
<feature type="transmembrane region" description="Helical" evidence="8">
    <location>
        <begin position="73"/>
        <end position="96"/>
    </location>
</feature>
<evidence type="ECO:0000256" key="6">
    <source>
        <dbReference type="ARBA" id="ARBA00023136"/>
    </source>
</evidence>
<dbReference type="InterPro" id="IPR011701">
    <property type="entry name" value="MFS"/>
</dbReference>
<evidence type="ECO:0000313" key="11">
    <source>
        <dbReference type="Proteomes" id="UP000800094"/>
    </source>
</evidence>
<keyword evidence="6 8" id="KW-0472">Membrane</keyword>
<dbReference type="RefSeq" id="XP_033689714.1">
    <property type="nucleotide sequence ID" value="XM_033823146.1"/>
</dbReference>
<sequence length="425" mass="46691">MEEKQPNDFAIQPAPETVNPWHPSQFPDGGKDAWLCLFGGAFCLFCSFGWLSCVGVFQNYYQFNQLRDHSSSQIAWIASLEIFMMFFPGPIVGFFYDNHGPKYLIVFGAFFHVFGLMMSSLCKEYYQFILAQGICSPLGLNCIFNAGMATIPTWFLKKRGMAYGIMAAGSGLGGVIFPIMASHLIPEIGFGWTMRTLAFMILGLLMISLLTVKSRLPPRPRALEFKVFLEPFRDIRFVMIVISSWLFFLGLFIPINYIEVQALAGGMSFRLAGYLLPILNSTSIFGRVLPGALADKVGPYNMQVVMSFFAAIIVLALGLPASSNAAFIAFAALYGFASGAYVSILPAQLTKITKIEHIGLRTGVTFFCLSFAGLVGNPIAGAIVDADNGKFHGLSIFAGVVMIAGAVMFTMTRMLYAQWKLFVLA</sequence>
<feature type="transmembrane region" description="Helical" evidence="8">
    <location>
        <begin position="358"/>
        <end position="379"/>
    </location>
</feature>
<evidence type="ECO:0000256" key="1">
    <source>
        <dbReference type="ARBA" id="ARBA00004141"/>
    </source>
</evidence>
<comment type="subcellular location">
    <subcellularLocation>
        <location evidence="1">Membrane</location>
        <topology evidence="1">Multi-pass membrane protein</topology>
    </subcellularLocation>
</comment>
<feature type="region of interest" description="Disordered" evidence="7">
    <location>
        <begin position="1"/>
        <end position="20"/>
    </location>
</feature>
<dbReference type="GO" id="GO:0016020">
    <property type="term" value="C:membrane"/>
    <property type="evidence" value="ECO:0007669"/>
    <property type="project" value="UniProtKB-SubCell"/>
</dbReference>
<dbReference type="SUPFAM" id="SSF103473">
    <property type="entry name" value="MFS general substrate transporter"/>
    <property type="match status" value="1"/>
</dbReference>
<dbReference type="GeneID" id="54576476"/>
<feature type="transmembrane region" description="Helical" evidence="8">
    <location>
        <begin position="391"/>
        <end position="411"/>
    </location>
</feature>
<protein>
    <submittedName>
        <fullName evidence="10">MFS general substrate transporter</fullName>
    </submittedName>
</protein>
<dbReference type="PROSITE" id="PS50850">
    <property type="entry name" value="MFS"/>
    <property type="match status" value="1"/>
</dbReference>
<dbReference type="PANTHER" id="PTHR11360">
    <property type="entry name" value="MONOCARBOXYLATE TRANSPORTER"/>
    <property type="match status" value="1"/>
</dbReference>
<proteinExistence type="inferred from homology"/>
<evidence type="ECO:0000256" key="3">
    <source>
        <dbReference type="ARBA" id="ARBA00022448"/>
    </source>
</evidence>
<name>A0A6A6IYL4_9PLEO</name>
<feature type="transmembrane region" description="Helical" evidence="8">
    <location>
        <begin position="269"/>
        <end position="288"/>
    </location>
</feature>
<dbReference type="GO" id="GO:0022857">
    <property type="term" value="F:transmembrane transporter activity"/>
    <property type="evidence" value="ECO:0007669"/>
    <property type="project" value="InterPro"/>
</dbReference>
<dbReference type="OrthoDB" id="5667at2759"/>
<dbReference type="InterPro" id="IPR050327">
    <property type="entry name" value="Proton-linked_MCT"/>
</dbReference>
<accession>A0A6A6IYL4</accession>
<keyword evidence="4 8" id="KW-0812">Transmembrane</keyword>
<evidence type="ECO:0000313" key="10">
    <source>
        <dbReference type="EMBL" id="KAF2254710.1"/>
    </source>
</evidence>
<feature type="transmembrane region" description="Helical" evidence="8">
    <location>
        <begin position="197"/>
        <end position="216"/>
    </location>
</feature>
<keyword evidence="5 8" id="KW-1133">Transmembrane helix</keyword>
<evidence type="ECO:0000256" key="2">
    <source>
        <dbReference type="ARBA" id="ARBA00006727"/>
    </source>
</evidence>
<organism evidence="10 11">
    <name type="scientific">Trematosphaeria pertusa</name>
    <dbReference type="NCBI Taxonomy" id="390896"/>
    <lineage>
        <taxon>Eukaryota</taxon>
        <taxon>Fungi</taxon>
        <taxon>Dikarya</taxon>
        <taxon>Ascomycota</taxon>
        <taxon>Pezizomycotina</taxon>
        <taxon>Dothideomycetes</taxon>
        <taxon>Pleosporomycetidae</taxon>
        <taxon>Pleosporales</taxon>
        <taxon>Massarineae</taxon>
        <taxon>Trematosphaeriaceae</taxon>
        <taxon>Trematosphaeria</taxon>
    </lineage>
</organism>